<dbReference type="HOGENOM" id="CLU_1424744_0_0_1"/>
<keyword evidence="2" id="KW-0812">Transmembrane</keyword>
<dbReference type="Pfam" id="PF12009">
    <property type="entry name" value="Telomerase_RBD"/>
    <property type="match status" value="1"/>
</dbReference>
<proteinExistence type="predicted"/>
<dbReference type="InParanoid" id="S7XH48"/>
<dbReference type="VEuPathDB" id="MicrosporidiaDB:SLOPH_1842"/>
<feature type="non-terminal residue" evidence="4">
    <location>
        <position position="1"/>
    </location>
</feature>
<dbReference type="Proteomes" id="UP000014978">
    <property type="component" value="Unassembled WGS sequence"/>
</dbReference>
<accession>S7XH48</accession>
<keyword evidence="2" id="KW-0472">Membrane</keyword>
<dbReference type="OrthoDB" id="289721at2759"/>
<keyword evidence="2" id="KW-1133">Transmembrane helix</keyword>
<dbReference type="Gene3D" id="1.10.132.70">
    <property type="match status" value="1"/>
</dbReference>
<evidence type="ECO:0000313" key="5">
    <source>
        <dbReference type="Proteomes" id="UP000014978"/>
    </source>
</evidence>
<feature type="compositionally biased region" description="Low complexity" evidence="1">
    <location>
        <begin position="10"/>
        <end position="20"/>
    </location>
</feature>
<dbReference type="EMBL" id="ATCN01000822">
    <property type="protein sequence ID" value="EPR78389.1"/>
    <property type="molecule type" value="Genomic_DNA"/>
</dbReference>
<protein>
    <recommendedName>
        <fullName evidence="3">Telomerase ribonucleoprotein complex - RNA-binding domain-containing protein</fullName>
    </recommendedName>
</protein>
<feature type="non-terminal residue" evidence="4">
    <location>
        <position position="191"/>
    </location>
</feature>
<sequence>YNNKHTDNSINNHTTTNNITNNNHTVKNKCNRIEYINRYNFILYFINALFTKIYIPLISHFFYTTEITKSKYKLYYIQRDIWYKYEKEKIEEYLKNNYTIEDNNGNNKNIINENKIKYIIPSFFQSSKYNNNKYNYITTNYTNTNHTTNNHINNINNINTNKNLPTIRLIPKDINNIDKYRIKLDDVFNYD</sequence>
<gene>
    <name evidence="4" type="ORF">SLOPH_1842</name>
</gene>
<evidence type="ECO:0000256" key="2">
    <source>
        <dbReference type="SAM" id="Phobius"/>
    </source>
</evidence>
<keyword evidence="5" id="KW-1185">Reference proteome</keyword>
<dbReference type="GO" id="GO:0003964">
    <property type="term" value="F:RNA-directed DNA polymerase activity"/>
    <property type="evidence" value="ECO:0007669"/>
    <property type="project" value="InterPro"/>
</dbReference>
<feature type="transmembrane region" description="Helical" evidence="2">
    <location>
        <begin position="41"/>
        <end position="63"/>
    </location>
</feature>
<evidence type="ECO:0000259" key="3">
    <source>
        <dbReference type="Pfam" id="PF12009"/>
    </source>
</evidence>
<reference evidence="5" key="1">
    <citation type="journal article" date="2013" name="PLoS Genet.">
        <title>The genome of Spraguea lophii and the basis of host-microsporidian interactions.</title>
        <authorList>
            <person name="Campbell S.E."/>
            <person name="Williams T.A."/>
            <person name="Yousuf A."/>
            <person name="Soanes D.M."/>
            <person name="Paszkiewicz K.H."/>
            <person name="Williams B.A.P."/>
        </authorList>
    </citation>
    <scope>NUCLEOTIDE SEQUENCE [LARGE SCALE GENOMIC DNA]</scope>
    <source>
        <strain evidence="5">42_110</strain>
    </source>
</reference>
<dbReference type="InterPro" id="IPR021891">
    <property type="entry name" value="Telomerase_RBD"/>
</dbReference>
<feature type="domain" description="Telomerase ribonucleoprotein complex - RNA-binding" evidence="3">
    <location>
        <begin position="22"/>
        <end position="93"/>
    </location>
</feature>
<feature type="region of interest" description="Disordered" evidence="1">
    <location>
        <begin position="1"/>
        <end position="20"/>
    </location>
</feature>
<evidence type="ECO:0000256" key="1">
    <source>
        <dbReference type="SAM" id="MobiDB-lite"/>
    </source>
</evidence>
<evidence type="ECO:0000313" key="4">
    <source>
        <dbReference type="EMBL" id="EPR78389.1"/>
    </source>
</evidence>
<comment type="caution">
    <text evidence="4">The sequence shown here is derived from an EMBL/GenBank/DDBJ whole genome shotgun (WGS) entry which is preliminary data.</text>
</comment>
<dbReference type="AlphaFoldDB" id="S7XH48"/>
<name>S7XH48_SPRLO</name>
<organism evidence="4 5">
    <name type="scientific">Spraguea lophii (strain 42_110)</name>
    <name type="common">Microsporidian parasite</name>
    <dbReference type="NCBI Taxonomy" id="1358809"/>
    <lineage>
        <taxon>Eukaryota</taxon>
        <taxon>Fungi</taxon>
        <taxon>Fungi incertae sedis</taxon>
        <taxon>Microsporidia</taxon>
        <taxon>Spragueidae</taxon>
        <taxon>Spraguea</taxon>
    </lineage>
</organism>